<gene>
    <name evidence="2" type="ORF">GCM10017567_30240</name>
</gene>
<sequence>MLGRRPGVGTPKATAGAVAFGRGPAYAMVLGPVGLDDGAPAELEPPAGGGVLEVTEVVGVVLVGFSGLEEVEVGVVTGVVVTGGGLPPVSMRGGGGGAGWVTTVVVVLPSGLTDTTVVGTLGDVGFDGAGAPLEVAGSVDDGVAGSVWTPAGTVPWPPGPPVPPAVEAGTGPASSATAANAVATTSPATPSTTYPVRFGLLLLGGAVSILVIRELESDPAGRGIRGSLGNSGRRGAEAGNRACLAKQNEHGHGGGATSAARLSPACGYSPR</sequence>
<evidence type="ECO:0000256" key="1">
    <source>
        <dbReference type="SAM" id="MobiDB-lite"/>
    </source>
</evidence>
<dbReference type="EMBL" id="BNAW01000010">
    <property type="protein sequence ID" value="GHG10988.1"/>
    <property type="molecule type" value="Genomic_DNA"/>
</dbReference>
<reference evidence="3" key="1">
    <citation type="journal article" date="2019" name="Int. J. Syst. Evol. Microbiol.">
        <title>The Global Catalogue of Microorganisms (GCM) 10K type strain sequencing project: providing services to taxonomists for standard genome sequencing and annotation.</title>
        <authorList>
            <consortium name="The Broad Institute Genomics Platform"/>
            <consortium name="The Broad Institute Genome Sequencing Center for Infectious Disease"/>
            <person name="Wu L."/>
            <person name="Ma J."/>
        </authorList>
    </citation>
    <scope>NUCLEOTIDE SEQUENCE [LARGE SCALE GENOMIC DNA]</scope>
    <source>
        <strain evidence="3">CGMCC 4.7680</strain>
    </source>
</reference>
<evidence type="ECO:0000313" key="2">
    <source>
        <dbReference type="EMBL" id="GHG10988.1"/>
    </source>
</evidence>
<keyword evidence="3" id="KW-1185">Reference proteome</keyword>
<proteinExistence type="predicted"/>
<name>A0ABQ3KAN4_9PSEU</name>
<feature type="region of interest" description="Disordered" evidence="1">
    <location>
        <begin position="249"/>
        <end position="271"/>
    </location>
</feature>
<feature type="region of interest" description="Disordered" evidence="1">
    <location>
        <begin position="168"/>
        <end position="189"/>
    </location>
</feature>
<dbReference type="Proteomes" id="UP000649955">
    <property type="component" value="Unassembled WGS sequence"/>
</dbReference>
<organism evidence="2 3">
    <name type="scientific">Amycolatopsis bullii</name>
    <dbReference type="NCBI Taxonomy" id="941987"/>
    <lineage>
        <taxon>Bacteria</taxon>
        <taxon>Bacillati</taxon>
        <taxon>Actinomycetota</taxon>
        <taxon>Actinomycetes</taxon>
        <taxon>Pseudonocardiales</taxon>
        <taxon>Pseudonocardiaceae</taxon>
        <taxon>Amycolatopsis</taxon>
    </lineage>
</organism>
<accession>A0ABQ3KAN4</accession>
<protein>
    <submittedName>
        <fullName evidence="2">Uncharacterized protein</fullName>
    </submittedName>
</protein>
<evidence type="ECO:0000313" key="3">
    <source>
        <dbReference type="Proteomes" id="UP000649955"/>
    </source>
</evidence>
<comment type="caution">
    <text evidence="2">The sequence shown here is derived from an EMBL/GenBank/DDBJ whole genome shotgun (WGS) entry which is preliminary data.</text>
</comment>